<dbReference type="AlphaFoldDB" id="W4MDQ2"/>
<evidence type="ECO:0000313" key="4">
    <source>
        <dbReference type="Proteomes" id="UP000019140"/>
    </source>
</evidence>
<dbReference type="Gene3D" id="1.10.30.50">
    <property type="match status" value="1"/>
</dbReference>
<organism evidence="3 4">
    <name type="scientific">Candidatus Entotheonella gemina</name>
    <dbReference type="NCBI Taxonomy" id="1429439"/>
    <lineage>
        <taxon>Bacteria</taxon>
        <taxon>Pseudomonadati</taxon>
        <taxon>Nitrospinota/Tectimicrobiota group</taxon>
        <taxon>Candidatus Tectimicrobiota</taxon>
        <taxon>Candidatus Entotheonellia</taxon>
        <taxon>Candidatus Entotheonellales</taxon>
        <taxon>Candidatus Entotheonellaceae</taxon>
        <taxon>Candidatus Entotheonella</taxon>
    </lineage>
</organism>
<evidence type="ECO:0000256" key="1">
    <source>
        <dbReference type="ARBA" id="ARBA00034120"/>
    </source>
</evidence>
<gene>
    <name evidence="3" type="ORF">ETSY2_06240</name>
</gene>
<evidence type="ECO:0000259" key="2">
    <source>
        <dbReference type="PROSITE" id="PS50878"/>
    </source>
</evidence>
<protein>
    <recommendedName>
        <fullName evidence="2">Reverse transcriptase domain-containing protein</fullName>
    </recommendedName>
</protein>
<comment type="caution">
    <text evidence="3">The sequence shown here is derived from an EMBL/GenBank/DDBJ whole genome shotgun (WGS) entry which is preliminary data.</text>
</comment>
<reference evidence="3 4" key="1">
    <citation type="journal article" date="2014" name="Nature">
        <title>An environmental bacterial taxon with a large and distinct metabolic repertoire.</title>
        <authorList>
            <person name="Wilson M.C."/>
            <person name="Mori T."/>
            <person name="Ruckert C."/>
            <person name="Uria A.R."/>
            <person name="Helf M.J."/>
            <person name="Takada K."/>
            <person name="Gernert C."/>
            <person name="Steffens U.A."/>
            <person name="Heycke N."/>
            <person name="Schmitt S."/>
            <person name="Rinke C."/>
            <person name="Helfrich E.J."/>
            <person name="Brachmann A.O."/>
            <person name="Gurgui C."/>
            <person name="Wakimoto T."/>
            <person name="Kracht M."/>
            <person name="Crusemann M."/>
            <person name="Hentschel U."/>
            <person name="Abe I."/>
            <person name="Matsunaga S."/>
            <person name="Kalinowski J."/>
            <person name="Takeyama H."/>
            <person name="Piel J."/>
        </authorList>
    </citation>
    <scope>NUCLEOTIDE SEQUENCE [LARGE SCALE GENOMIC DNA]</scope>
    <source>
        <strain evidence="4">TSY2</strain>
    </source>
</reference>
<dbReference type="HOGENOM" id="CLU_013584_2_0_7"/>
<evidence type="ECO:0000313" key="3">
    <source>
        <dbReference type="EMBL" id="ETX08290.1"/>
    </source>
</evidence>
<proteinExistence type="inferred from homology"/>
<dbReference type="InterPro" id="IPR002711">
    <property type="entry name" value="HNH"/>
</dbReference>
<dbReference type="InterPro" id="IPR030931">
    <property type="entry name" value="Group_II_RT_mat"/>
</dbReference>
<dbReference type="Proteomes" id="UP000019140">
    <property type="component" value="Unassembled WGS sequence"/>
</dbReference>
<keyword evidence="4" id="KW-1185">Reference proteome</keyword>
<dbReference type="NCBIfam" id="TIGR04416">
    <property type="entry name" value="group_II_RT_mat"/>
    <property type="match status" value="1"/>
</dbReference>
<dbReference type="PROSITE" id="PS50878">
    <property type="entry name" value="RT_POL"/>
    <property type="match status" value="1"/>
</dbReference>
<dbReference type="Pfam" id="PF01844">
    <property type="entry name" value="HNH"/>
    <property type="match status" value="1"/>
</dbReference>
<dbReference type="InterPro" id="IPR043502">
    <property type="entry name" value="DNA/RNA_pol_sf"/>
</dbReference>
<comment type="similarity">
    <text evidence="1">Belongs to the bacterial reverse transcriptase family.</text>
</comment>
<name>W4MDQ2_9BACT</name>
<dbReference type="Pfam" id="PF00078">
    <property type="entry name" value="RVT_1"/>
    <property type="match status" value="1"/>
</dbReference>
<dbReference type="PANTHER" id="PTHR34047:SF8">
    <property type="entry name" value="PROTEIN YKFC"/>
    <property type="match status" value="1"/>
</dbReference>
<dbReference type="SUPFAM" id="SSF56672">
    <property type="entry name" value="DNA/RNA polymerases"/>
    <property type="match status" value="1"/>
</dbReference>
<feature type="domain" description="Reverse transcriptase" evidence="2">
    <location>
        <begin position="58"/>
        <end position="308"/>
    </location>
</feature>
<dbReference type="CDD" id="cd00085">
    <property type="entry name" value="HNHc"/>
    <property type="match status" value="1"/>
</dbReference>
<dbReference type="CDD" id="cd01651">
    <property type="entry name" value="RT_G2_intron"/>
    <property type="match status" value="1"/>
</dbReference>
<dbReference type="SMART" id="SM00507">
    <property type="entry name" value="HNHc"/>
    <property type="match status" value="1"/>
</dbReference>
<dbReference type="InterPro" id="IPR003615">
    <property type="entry name" value="HNH_nuc"/>
</dbReference>
<dbReference type="GO" id="GO:0008270">
    <property type="term" value="F:zinc ion binding"/>
    <property type="evidence" value="ECO:0007669"/>
    <property type="project" value="InterPro"/>
</dbReference>
<sequence>MHQPAHRFDHLYRIICRQDWIETAMRGVLTNKGARTPGLDGMTKKDLSSEEAKRTLSQAIEQELREWSFRPSPVRRVHIPKSPGKYRPLGISTLKDRVVQMLIKMVLEPIWESDFLNCSNGFRPGRRTMDCIARLDSYINERNKYFWIIEGDIRAAFDSIHQGILLNLLAERVADRRLLDLIDSFLKAGVMQGNLFHRTDMGTPQGAICSPLLSNVYLHQLDLYWWTHYGGLHRKVKERRRQAHLGNCALIRYADDWLLLTNGGKAEAYRLRDEFQTFLAQELKLELAVEKTHITHVNDGFDFLGYHVQRYVRGYDRPKLLVTPSDKAVRRLKAKVKEMTTRRWFRDAPLLKFSALNAVLRGWITYYRHSNAKETAKDLDFWVNQRLFGWLQKRHKATARRIITMYKHRQHGTRDNLGIPNGEEMLFLYRMSDQPLTKYRSRNPQNPYLEVDWVTQIEQGEAPLPQVIWHGNAENERWREIKAQAKAERGAKCERCGSRENLDLHHRKAKRYGGRDMLSNAELLCRSCHVQTPTFGDHSRLQ</sequence>
<dbReference type="GO" id="GO:0003676">
    <property type="term" value="F:nucleic acid binding"/>
    <property type="evidence" value="ECO:0007669"/>
    <property type="project" value="InterPro"/>
</dbReference>
<dbReference type="EMBL" id="AZHX01000252">
    <property type="protein sequence ID" value="ETX08290.1"/>
    <property type="molecule type" value="Genomic_DNA"/>
</dbReference>
<dbReference type="PANTHER" id="PTHR34047">
    <property type="entry name" value="NUCLEAR INTRON MATURASE 1, MITOCHONDRIAL-RELATED"/>
    <property type="match status" value="1"/>
</dbReference>
<dbReference type="PATRIC" id="fig|1429439.4.peg.1080"/>
<dbReference type="GO" id="GO:0004519">
    <property type="term" value="F:endonuclease activity"/>
    <property type="evidence" value="ECO:0007669"/>
    <property type="project" value="InterPro"/>
</dbReference>
<dbReference type="InterPro" id="IPR013597">
    <property type="entry name" value="Mat_intron_G2"/>
</dbReference>
<dbReference type="InterPro" id="IPR051083">
    <property type="entry name" value="GrpII_Intron_Splice-Mob/Def"/>
</dbReference>
<accession>W4MDQ2</accession>
<dbReference type="InterPro" id="IPR000477">
    <property type="entry name" value="RT_dom"/>
</dbReference>
<dbReference type="Pfam" id="PF08388">
    <property type="entry name" value="GIIM"/>
    <property type="match status" value="1"/>
</dbReference>